<evidence type="ECO:0000259" key="2">
    <source>
        <dbReference type="Pfam" id="PF25183"/>
    </source>
</evidence>
<feature type="chain" id="PRO_5046873216" evidence="1">
    <location>
        <begin position="27"/>
        <end position="1064"/>
    </location>
</feature>
<dbReference type="SUPFAM" id="SSF56935">
    <property type="entry name" value="Porins"/>
    <property type="match status" value="1"/>
</dbReference>
<dbReference type="Pfam" id="PF13620">
    <property type="entry name" value="CarboxypepD_reg"/>
    <property type="match status" value="1"/>
</dbReference>
<dbReference type="RefSeq" id="WP_382316983.1">
    <property type="nucleotide sequence ID" value="NZ_JBHUFD010000018.1"/>
</dbReference>
<dbReference type="InterPro" id="IPR057601">
    <property type="entry name" value="Oar-like_b-barrel"/>
</dbReference>
<feature type="domain" description="TonB-dependent transporter Oar-like beta-barrel" evidence="2">
    <location>
        <begin position="237"/>
        <end position="315"/>
    </location>
</feature>
<dbReference type="SUPFAM" id="SSF49464">
    <property type="entry name" value="Carboxypeptidase regulatory domain-like"/>
    <property type="match status" value="1"/>
</dbReference>
<accession>A0ABW4QZ00</accession>
<keyword evidence="4" id="KW-1185">Reference proteome</keyword>
<feature type="signal peptide" evidence="1">
    <location>
        <begin position="1"/>
        <end position="26"/>
    </location>
</feature>
<sequence>MIQKVQKLASIYLFLLLLFTHIAAVAQTSQAGISGTVTDEKKEPVPGATVLVKNEATGFTTGTSTGLKGEYTFRQLPLGGPYTITISFIGYATQTRSGYTLNLSDILRLDAQMQTSSNELEAVVVNGSSMQNNIPNLGASTAVNAQNINKLPVLGRNFTTLIDLSPLSRGGSVSGQLATSTNYTIDGMTAKNATFGGTAGTGAPYSISIEAVREFKVVTNQYDVTYGRSGGGTINTATKSGTNTFSGSAFSFVRANWLSSPYDIRGNRRNVPFSTYQYGFSLGGPIIKDKIQFFVAYDHQRDARPLQIADIQGPADEQRLNLTQSTLDRYVSIARSKYGVANSPQFGSFDKTENTDAIFARLDFQLNDKNLLTISNNYIYDKNNQNINDNTAINLYEVYGTSRNKSNSTLASLRSTLSPRLTNELKVQELSASVESISGSQLPSGFATIPRAIVDRVQSSVDGRNVFTSIQLGGQRYAPEYFFSNVSQLTDNVYYNTDKINFTFGTDLMYSRLNSRYGSEVNGRFFYTGLDNFEKLAPYRYAREIPLVEDPSVKQHFVNAGLYAQMQTKLAHGLDVMAGIRADYTTYLDKPNFNQVVFEDLGLKTDHSLNTFQLQPRAQLTWDVGERQKDIVRLGGGIFGSDILNYTMINNMVFDGTKLASVDITNSAARPNLVPTPNFPGYRDNPATSPGAELFNLPGVQRLSTINLNREDVRIPVVYKANFSYNRFLTERFRLGVSAYVSLARNNYMYTDANMVDQPYFRLANEDNRGVYVPANTISPTNGAADWTLGRKTQRVGRVLALNSEGKVNQYAFVLDGTYRYFQDGEFSFSYTYNDTKDNTSYNGNVANTATLSLPVRDDPRNLSNLTASDNQFRTKVVLYGTLPTFYGVSVGLRYSGIGGTRYSLLAGGNVNGDFVASNDLAYVFDPNDPSVPETLRNGVKSILDNPNASQSLKDYVRRSLGKVAERNGGINGFYGQFDIRVAKRFKTFGKKQYVEFSGDLFNALNLLNKSNGVIQTLGSQNIYSVAGFNPATSSYNYNVNANTGVVSPSGNPYQFQIGLRYGF</sequence>
<name>A0ABW4QZ00_9BACT</name>
<dbReference type="Pfam" id="PF25183">
    <property type="entry name" value="OMP_b-brl_4"/>
    <property type="match status" value="2"/>
</dbReference>
<reference evidence="4" key="1">
    <citation type="journal article" date="2019" name="Int. J. Syst. Evol. Microbiol.">
        <title>The Global Catalogue of Microorganisms (GCM) 10K type strain sequencing project: providing services to taxonomists for standard genome sequencing and annotation.</title>
        <authorList>
            <consortium name="The Broad Institute Genomics Platform"/>
            <consortium name="The Broad Institute Genome Sequencing Center for Infectious Disease"/>
            <person name="Wu L."/>
            <person name="Ma J."/>
        </authorList>
    </citation>
    <scope>NUCLEOTIDE SEQUENCE [LARGE SCALE GENOMIC DNA]</scope>
    <source>
        <strain evidence="4">CGMCC 1.15795</strain>
    </source>
</reference>
<dbReference type="EMBL" id="JBHUFD010000018">
    <property type="protein sequence ID" value="MFD1874846.1"/>
    <property type="molecule type" value="Genomic_DNA"/>
</dbReference>
<comment type="caution">
    <text evidence="3">The sequence shown here is derived from an EMBL/GenBank/DDBJ whole genome shotgun (WGS) entry which is preliminary data.</text>
</comment>
<dbReference type="InterPro" id="IPR008969">
    <property type="entry name" value="CarboxyPept-like_regulatory"/>
</dbReference>
<evidence type="ECO:0000313" key="3">
    <source>
        <dbReference type="EMBL" id="MFD1874846.1"/>
    </source>
</evidence>
<feature type="domain" description="TonB-dependent transporter Oar-like beta-barrel" evidence="2">
    <location>
        <begin position="348"/>
        <end position="1013"/>
    </location>
</feature>
<organism evidence="3 4">
    <name type="scientific">Hymenobacter bucti</name>
    <dbReference type="NCBI Taxonomy" id="1844114"/>
    <lineage>
        <taxon>Bacteria</taxon>
        <taxon>Pseudomonadati</taxon>
        <taxon>Bacteroidota</taxon>
        <taxon>Cytophagia</taxon>
        <taxon>Cytophagales</taxon>
        <taxon>Hymenobacteraceae</taxon>
        <taxon>Hymenobacter</taxon>
    </lineage>
</organism>
<protein>
    <submittedName>
        <fullName evidence="3">Carboxypeptidase regulatory-like domain-containing protein</fullName>
    </submittedName>
</protein>
<evidence type="ECO:0000313" key="4">
    <source>
        <dbReference type="Proteomes" id="UP001597197"/>
    </source>
</evidence>
<dbReference type="Proteomes" id="UP001597197">
    <property type="component" value="Unassembled WGS sequence"/>
</dbReference>
<dbReference type="Gene3D" id="2.60.40.1120">
    <property type="entry name" value="Carboxypeptidase-like, regulatory domain"/>
    <property type="match status" value="1"/>
</dbReference>
<proteinExistence type="predicted"/>
<evidence type="ECO:0000256" key="1">
    <source>
        <dbReference type="SAM" id="SignalP"/>
    </source>
</evidence>
<gene>
    <name evidence="3" type="ORF">ACFSDX_20600</name>
</gene>
<keyword evidence="1" id="KW-0732">Signal</keyword>